<feature type="domain" description="Clr5" evidence="2">
    <location>
        <begin position="32"/>
        <end position="84"/>
    </location>
</feature>
<evidence type="ECO:0000313" key="3">
    <source>
        <dbReference type="EMBL" id="KIW71343.1"/>
    </source>
</evidence>
<keyword evidence="4" id="KW-1185">Reference proteome</keyword>
<dbReference type="InterPro" id="IPR025676">
    <property type="entry name" value="Clr5_dom"/>
</dbReference>
<dbReference type="PANTHER" id="PTHR38788">
    <property type="entry name" value="CLR5 DOMAIN-CONTAINING PROTEIN"/>
    <property type="match status" value="1"/>
</dbReference>
<gene>
    <name evidence="3" type="ORF">PV04_03524</name>
</gene>
<sequence length="492" mass="56237">MNDEAFRCFHYLPASPLAPQKPWVEVTQAPTAEEWRRIHGVFVDLYLTQGLKLDAVRSILASQYGFNAPIPSYKRKIKQWSLFKNCRRDDNSAPRDESALPSSRSKLTVRLERRRSVRHRSKNTGLESASQNSAAIRPLRQALLLPAPLPGTISTAELTLHRTRDYLHWNALCWSKLSAMERQTYGHQPGGGQLDQSSRLAGLPFTKSFHDACHLLASGRNVEAFAQLNEGCGYVNAYLPERSFLIFTQVLRLYSYHFWAKVPDLQRHLLQYFRLMAHQTLPTGHPCRTLLDTLCMDEALTTGIEHIISLVANEYGPQGCLPARDWIWIYDEIAFRYYQLSNFDAALRVSTTLAEDPQVGPEVSNKAMCLMGGCYVQQRRYDDAAVILLRAVDLCRVHRDRPGMGMCLFSTLFDLAVLYETTCDYLRSFDDYCRALDAAIAAMGRQHYAVSDLYQYVERLCLRLNLSDQLVQLKLEFGHLAELVQRDERRSC</sequence>
<dbReference type="HOGENOM" id="CLU_564992_0_0_1"/>
<dbReference type="SUPFAM" id="SSF48452">
    <property type="entry name" value="TPR-like"/>
    <property type="match status" value="1"/>
</dbReference>
<evidence type="ECO:0000259" key="2">
    <source>
        <dbReference type="Pfam" id="PF14420"/>
    </source>
</evidence>
<evidence type="ECO:0000256" key="1">
    <source>
        <dbReference type="SAM" id="MobiDB-lite"/>
    </source>
</evidence>
<dbReference type="InterPro" id="IPR011990">
    <property type="entry name" value="TPR-like_helical_dom_sf"/>
</dbReference>
<dbReference type="AlphaFoldDB" id="A0A0D2FSF2"/>
<feature type="region of interest" description="Disordered" evidence="1">
    <location>
        <begin position="112"/>
        <end position="132"/>
    </location>
</feature>
<dbReference type="Proteomes" id="UP000054266">
    <property type="component" value="Unassembled WGS sequence"/>
</dbReference>
<proteinExistence type="predicted"/>
<dbReference type="PANTHER" id="PTHR38788:SF3">
    <property type="entry name" value="CLR5 DOMAIN-CONTAINING PROTEIN"/>
    <property type="match status" value="1"/>
</dbReference>
<feature type="compositionally biased region" description="Basic residues" evidence="1">
    <location>
        <begin position="112"/>
        <end position="122"/>
    </location>
</feature>
<feature type="compositionally biased region" description="Polar residues" evidence="1">
    <location>
        <begin position="123"/>
        <end position="132"/>
    </location>
</feature>
<protein>
    <recommendedName>
        <fullName evidence="2">Clr5 domain-containing protein</fullName>
    </recommendedName>
</protein>
<evidence type="ECO:0000313" key="4">
    <source>
        <dbReference type="Proteomes" id="UP000054266"/>
    </source>
</evidence>
<name>A0A0D2FSF2_9EURO</name>
<dbReference type="Pfam" id="PF14420">
    <property type="entry name" value="Clr5"/>
    <property type="match status" value="1"/>
</dbReference>
<reference evidence="3 4" key="1">
    <citation type="submission" date="2015-01" db="EMBL/GenBank/DDBJ databases">
        <title>The Genome Sequence of Capronia semiimmersa CBS27337.</title>
        <authorList>
            <consortium name="The Broad Institute Genomics Platform"/>
            <person name="Cuomo C."/>
            <person name="de Hoog S."/>
            <person name="Gorbushina A."/>
            <person name="Stielow B."/>
            <person name="Teixiera M."/>
            <person name="Abouelleil A."/>
            <person name="Chapman S.B."/>
            <person name="Priest M."/>
            <person name="Young S.K."/>
            <person name="Wortman J."/>
            <person name="Nusbaum C."/>
            <person name="Birren B."/>
        </authorList>
    </citation>
    <scope>NUCLEOTIDE SEQUENCE [LARGE SCALE GENOMIC DNA]</scope>
    <source>
        <strain evidence="3 4">CBS 27337</strain>
    </source>
</reference>
<dbReference type="EMBL" id="KN846957">
    <property type="protein sequence ID" value="KIW71343.1"/>
    <property type="molecule type" value="Genomic_DNA"/>
</dbReference>
<dbReference type="Gene3D" id="1.25.40.10">
    <property type="entry name" value="Tetratricopeptide repeat domain"/>
    <property type="match status" value="1"/>
</dbReference>
<accession>A0A0D2FSF2</accession>
<organism evidence="3 4">
    <name type="scientific">Phialophora macrospora</name>
    <dbReference type="NCBI Taxonomy" id="1851006"/>
    <lineage>
        <taxon>Eukaryota</taxon>
        <taxon>Fungi</taxon>
        <taxon>Dikarya</taxon>
        <taxon>Ascomycota</taxon>
        <taxon>Pezizomycotina</taxon>
        <taxon>Eurotiomycetes</taxon>
        <taxon>Chaetothyriomycetidae</taxon>
        <taxon>Chaetothyriales</taxon>
        <taxon>Herpotrichiellaceae</taxon>
        <taxon>Phialophora</taxon>
    </lineage>
</organism>